<proteinExistence type="predicted"/>
<name>A0A1M5KKL5_9BACI</name>
<accession>A0A1M5KKL5</accession>
<protein>
    <submittedName>
        <fullName evidence="1">Uncharacterized protein</fullName>
    </submittedName>
</protein>
<dbReference type="Proteomes" id="UP000183988">
    <property type="component" value="Unassembled WGS sequence"/>
</dbReference>
<evidence type="ECO:0000313" key="1">
    <source>
        <dbReference type="EMBL" id="SHG52713.1"/>
    </source>
</evidence>
<reference evidence="1 2" key="1">
    <citation type="submission" date="2016-11" db="EMBL/GenBank/DDBJ databases">
        <authorList>
            <person name="Jaros S."/>
            <person name="Januszkiewicz K."/>
            <person name="Wedrychowicz H."/>
        </authorList>
    </citation>
    <scope>NUCLEOTIDE SEQUENCE [LARGE SCALE GENOMIC DNA]</scope>
    <source>
        <strain evidence="1 2">IBRC-M 10683</strain>
    </source>
</reference>
<gene>
    <name evidence="1" type="ORF">SAMN05216225_10393</name>
</gene>
<organism evidence="1 2">
    <name type="scientific">Ornithinibacillus halophilus</name>
    <dbReference type="NCBI Taxonomy" id="930117"/>
    <lineage>
        <taxon>Bacteria</taxon>
        <taxon>Bacillati</taxon>
        <taxon>Bacillota</taxon>
        <taxon>Bacilli</taxon>
        <taxon>Bacillales</taxon>
        <taxon>Bacillaceae</taxon>
        <taxon>Ornithinibacillus</taxon>
    </lineage>
</organism>
<keyword evidence="2" id="KW-1185">Reference proteome</keyword>
<dbReference type="EMBL" id="FQVW01000039">
    <property type="protein sequence ID" value="SHG52713.1"/>
    <property type="molecule type" value="Genomic_DNA"/>
</dbReference>
<dbReference type="AlphaFoldDB" id="A0A1M5KKL5"/>
<evidence type="ECO:0000313" key="2">
    <source>
        <dbReference type="Proteomes" id="UP000183988"/>
    </source>
</evidence>
<sequence>MICCGTNELRVEADIGADPIWCNSCLMNLNLEDIAISKSLKQEMMDWVQQYGGWIDWKNEGQWVPNGLELERLHNEHGERLTEKVKQELGPKYKVVFSKSAYGWTP</sequence>
<dbReference type="RefSeq" id="WP_234982714.1">
    <property type="nucleotide sequence ID" value="NZ_FQVW01000039.1"/>
</dbReference>